<dbReference type="PANTHER" id="PTHR45903:SF1">
    <property type="entry name" value="GLUTAMATE-RICH WD REPEAT-CONTAINING PROTEIN 1"/>
    <property type="match status" value="1"/>
</dbReference>
<dbReference type="InterPro" id="IPR015943">
    <property type="entry name" value="WD40/YVTN_repeat-like_dom_sf"/>
</dbReference>
<feature type="repeat" description="WD" evidence="6">
    <location>
        <begin position="244"/>
        <end position="279"/>
    </location>
</feature>
<keyword evidence="4" id="KW-0539">Nucleus</keyword>
<dbReference type="FunCoup" id="A0A067R1H4">
    <property type="interactions" value="1104"/>
</dbReference>
<evidence type="ECO:0000256" key="3">
    <source>
        <dbReference type="ARBA" id="ARBA00022737"/>
    </source>
</evidence>
<evidence type="ECO:0000256" key="2">
    <source>
        <dbReference type="ARBA" id="ARBA00022574"/>
    </source>
</evidence>
<dbReference type="InterPro" id="IPR022052">
    <property type="entry name" value="Histone-bd_RBBP4-like_N"/>
</dbReference>
<dbReference type="SMART" id="SM00320">
    <property type="entry name" value="WD40"/>
    <property type="match status" value="6"/>
</dbReference>
<dbReference type="Pfam" id="PF00400">
    <property type="entry name" value="WD40"/>
    <property type="match status" value="3"/>
</dbReference>
<evidence type="ECO:0000256" key="7">
    <source>
        <dbReference type="SAM" id="MobiDB-lite"/>
    </source>
</evidence>
<dbReference type="PROSITE" id="PS50294">
    <property type="entry name" value="WD_REPEATS_REGION"/>
    <property type="match status" value="3"/>
</dbReference>
<evidence type="ECO:0000256" key="1">
    <source>
        <dbReference type="ARBA" id="ARBA00004123"/>
    </source>
</evidence>
<name>A0A067R1H4_ZOONE</name>
<dbReference type="PROSITE" id="PS50082">
    <property type="entry name" value="WD_REPEATS_2"/>
    <property type="match status" value="3"/>
</dbReference>
<dbReference type="InterPro" id="IPR036322">
    <property type="entry name" value="WD40_repeat_dom_sf"/>
</dbReference>
<dbReference type="OrthoDB" id="2161379at2759"/>
<feature type="domain" description="Histone-binding protein RBBP4-like N-terminal" evidence="8">
    <location>
        <begin position="35"/>
        <end position="103"/>
    </location>
</feature>
<dbReference type="AlphaFoldDB" id="A0A067R1H4"/>
<dbReference type="InterPro" id="IPR019775">
    <property type="entry name" value="WD40_repeat_CS"/>
</dbReference>
<evidence type="ECO:0000313" key="9">
    <source>
        <dbReference type="EMBL" id="KDR15821.1"/>
    </source>
</evidence>
<accession>A0A067R1H4</accession>
<dbReference type="InterPro" id="IPR020472">
    <property type="entry name" value="WD40_PAC1"/>
</dbReference>
<dbReference type="InParanoid" id="A0A067R1H4"/>
<feature type="repeat" description="WD" evidence="6">
    <location>
        <begin position="336"/>
        <end position="370"/>
    </location>
</feature>
<dbReference type="Proteomes" id="UP000027135">
    <property type="component" value="Unassembled WGS sequence"/>
</dbReference>
<dbReference type="STRING" id="136037.A0A067R1H4"/>
<dbReference type="GO" id="GO:0042254">
    <property type="term" value="P:ribosome biogenesis"/>
    <property type="evidence" value="ECO:0007669"/>
    <property type="project" value="TreeGrafter"/>
</dbReference>
<keyword evidence="2 6" id="KW-0853">WD repeat</keyword>
<gene>
    <name evidence="9" type="ORF">L798_10447</name>
</gene>
<dbReference type="Gene3D" id="2.130.10.10">
    <property type="entry name" value="YVTN repeat-like/Quinoprotein amine dehydrogenase"/>
    <property type="match status" value="1"/>
</dbReference>
<dbReference type="PANTHER" id="PTHR45903">
    <property type="entry name" value="GLUTAMATE-RICH WD REPEAT-CONTAINING PROTEIN 1"/>
    <property type="match status" value="1"/>
</dbReference>
<keyword evidence="3" id="KW-0677">Repeat</keyword>
<feature type="repeat" description="WD" evidence="6">
    <location>
        <begin position="291"/>
        <end position="325"/>
    </location>
</feature>
<evidence type="ECO:0000256" key="6">
    <source>
        <dbReference type="PROSITE-ProRule" id="PRU00221"/>
    </source>
</evidence>
<organism evidence="9 10">
    <name type="scientific">Zootermopsis nevadensis</name>
    <name type="common">Dampwood termite</name>
    <dbReference type="NCBI Taxonomy" id="136037"/>
    <lineage>
        <taxon>Eukaryota</taxon>
        <taxon>Metazoa</taxon>
        <taxon>Ecdysozoa</taxon>
        <taxon>Arthropoda</taxon>
        <taxon>Hexapoda</taxon>
        <taxon>Insecta</taxon>
        <taxon>Pterygota</taxon>
        <taxon>Neoptera</taxon>
        <taxon>Polyneoptera</taxon>
        <taxon>Dictyoptera</taxon>
        <taxon>Blattodea</taxon>
        <taxon>Blattoidea</taxon>
        <taxon>Termitoidae</taxon>
        <taxon>Termopsidae</taxon>
        <taxon>Zootermopsis</taxon>
    </lineage>
</organism>
<feature type="compositionally biased region" description="Basic and acidic residues" evidence="7">
    <location>
        <begin position="9"/>
        <end position="23"/>
    </location>
</feature>
<proteinExistence type="predicted"/>
<dbReference type="PROSITE" id="PS00678">
    <property type="entry name" value="WD_REPEATS_1"/>
    <property type="match status" value="2"/>
</dbReference>
<dbReference type="SUPFAM" id="SSF50978">
    <property type="entry name" value="WD40 repeat-like"/>
    <property type="match status" value="1"/>
</dbReference>
<dbReference type="EMBL" id="KK852815">
    <property type="protein sequence ID" value="KDR15821.1"/>
    <property type="molecule type" value="Genomic_DNA"/>
</dbReference>
<feature type="region of interest" description="Disordered" evidence="7">
    <location>
        <begin position="1"/>
        <end position="29"/>
    </location>
</feature>
<comment type="subcellular location">
    <subcellularLocation>
        <location evidence="1">Nucleus</location>
    </subcellularLocation>
</comment>
<dbReference type="PRINTS" id="PR00320">
    <property type="entry name" value="GPROTEINBRPT"/>
</dbReference>
<evidence type="ECO:0000259" key="8">
    <source>
        <dbReference type="Pfam" id="PF12265"/>
    </source>
</evidence>
<dbReference type="eggNOG" id="KOG0302">
    <property type="taxonomic scope" value="Eukaryota"/>
</dbReference>
<evidence type="ECO:0000313" key="10">
    <source>
        <dbReference type="Proteomes" id="UP000027135"/>
    </source>
</evidence>
<evidence type="ECO:0000256" key="4">
    <source>
        <dbReference type="ARBA" id="ARBA00023242"/>
    </source>
</evidence>
<evidence type="ECO:0000256" key="5">
    <source>
        <dbReference type="ARBA" id="ARBA00040876"/>
    </source>
</evidence>
<sequence>MENSEDIEMTDHLNSDNEDEKKHGIYLPGQPLKEDEELVCDESAYVMLHEVHAGSPCLSFDIIHDSLGDKRELHPLCAYIVAGTQAARTHTNNVLVMKMSNMHKIQKNEHDEDDSDDDDEDEDESKIAHLECARIKHQGCVNRIRAINYNSTVLAASLSELGRVHIWNLTEPLHAVNDKEAMVRYKNGAAPVPLFTFSGHQAEGFGVDWCPTMAGVLATGDCKRNIHVWNPADGGSWHVDQRPLVGHTDSVEDLQWSPNERSVLASCSVDKSVRIWDTRAAPSKACMLTAHSAHESDVNVISWNRNEPFIASGGDDGMLHIWDLRQFQSGSPVATFKHHTQPVTTVQWHPSEATVFASGGSDDQIALWDLALERDAEDCKDDIKDLPPQLLFIHQGQTDVKELRWHPQLPGVIISTALSGFNVFRTISV</sequence>
<protein>
    <recommendedName>
        <fullName evidence="5">Glutamate-rich WD repeat-containing protein 1</fullName>
    </recommendedName>
</protein>
<keyword evidence="10" id="KW-1185">Reference proteome</keyword>
<dbReference type="OMA" id="RHWKPNA"/>
<dbReference type="GO" id="GO:0005730">
    <property type="term" value="C:nucleolus"/>
    <property type="evidence" value="ECO:0007669"/>
    <property type="project" value="TreeGrafter"/>
</dbReference>
<reference evidence="9 10" key="1">
    <citation type="journal article" date="2014" name="Nat. Commun.">
        <title>Molecular traces of alternative social organization in a termite genome.</title>
        <authorList>
            <person name="Terrapon N."/>
            <person name="Li C."/>
            <person name="Robertson H.M."/>
            <person name="Ji L."/>
            <person name="Meng X."/>
            <person name="Booth W."/>
            <person name="Chen Z."/>
            <person name="Childers C.P."/>
            <person name="Glastad K.M."/>
            <person name="Gokhale K."/>
            <person name="Gowin J."/>
            <person name="Gronenberg W."/>
            <person name="Hermansen R.A."/>
            <person name="Hu H."/>
            <person name="Hunt B.G."/>
            <person name="Huylmans A.K."/>
            <person name="Khalil S.M."/>
            <person name="Mitchell R.D."/>
            <person name="Munoz-Torres M.C."/>
            <person name="Mustard J.A."/>
            <person name="Pan H."/>
            <person name="Reese J.T."/>
            <person name="Scharf M.E."/>
            <person name="Sun F."/>
            <person name="Vogel H."/>
            <person name="Xiao J."/>
            <person name="Yang W."/>
            <person name="Yang Z."/>
            <person name="Yang Z."/>
            <person name="Zhou J."/>
            <person name="Zhu J."/>
            <person name="Brent C.S."/>
            <person name="Elsik C.G."/>
            <person name="Goodisman M.A."/>
            <person name="Liberles D.A."/>
            <person name="Roe R.M."/>
            <person name="Vargo E.L."/>
            <person name="Vilcinskas A."/>
            <person name="Wang J."/>
            <person name="Bornberg-Bauer E."/>
            <person name="Korb J."/>
            <person name="Zhang G."/>
            <person name="Liebig J."/>
        </authorList>
    </citation>
    <scope>NUCLEOTIDE SEQUENCE [LARGE SCALE GENOMIC DNA]</scope>
    <source>
        <tissue evidence="9">Whole organism</tissue>
    </source>
</reference>
<dbReference type="InterPro" id="IPR001680">
    <property type="entry name" value="WD40_rpt"/>
</dbReference>
<dbReference type="Pfam" id="PF12265">
    <property type="entry name" value="CAF1C_H4-bd"/>
    <property type="match status" value="1"/>
</dbReference>
<dbReference type="InterPro" id="IPR051972">
    <property type="entry name" value="Glutamate-rich_WD_repeat"/>
</dbReference>